<feature type="region of interest" description="Disordered" evidence="1">
    <location>
        <begin position="57"/>
        <end position="85"/>
    </location>
</feature>
<feature type="compositionally biased region" description="Polar residues" evidence="1">
    <location>
        <begin position="57"/>
        <end position="73"/>
    </location>
</feature>
<organism evidence="3 4">
    <name type="scientific">Phytophthora rubi</name>
    <dbReference type="NCBI Taxonomy" id="129364"/>
    <lineage>
        <taxon>Eukaryota</taxon>
        <taxon>Sar</taxon>
        <taxon>Stramenopiles</taxon>
        <taxon>Oomycota</taxon>
        <taxon>Peronosporomycetes</taxon>
        <taxon>Peronosporales</taxon>
        <taxon>Peronosporaceae</taxon>
        <taxon>Phytophthora</taxon>
    </lineage>
</organism>
<evidence type="ECO:0000313" key="4">
    <source>
        <dbReference type="Proteomes" id="UP000429607"/>
    </source>
</evidence>
<protein>
    <submittedName>
        <fullName evidence="3">Uncharacterized protein</fullName>
    </submittedName>
</protein>
<feature type="signal peptide" evidence="2">
    <location>
        <begin position="1"/>
        <end position="18"/>
    </location>
</feature>
<comment type="caution">
    <text evidence="3">The sequence shown here is derived from an EMBL/GenBank/DDBJ whole genome shotgun (WGS) entry which is preliminary data.</text>
</comment>
<gene>
    <name evidence="3" type="ORF">PR001_g10584</name>
</gene>
<accession>A0A6A3MSV8</accession>
<dbReference type="AlphaFoldDB" id="A0A6A3MSV8"/>
<evidence type="ECO:0000313" key="3">
    <source>
        <dbReference type="EMBL" id="KAE9032486.1"/>
    </source>
</evidence>
<keyword evidence="2" id="KW-0732">Signal</keyword>
<reference evidence="3 4" key="1">
    <citation type="submission" date="2018-09" db="EMBL/GenBank/DDBJ databases">
        <title>Genomic investigation of the strawberry pathogen Phytophthora fragariae indicates pathogenicity is determined by transcriptional variation in three key races.</title>
        <authorList>
            <person name="Adams T.M."/>
            <person name="Armitage A.D."/>
            <person name="Sobczyk M.K."/>
            <person name="Bates H.J."/>
            <person name="Dunwell J.M."/>
            <person name="Nellist C.F."/>
            <person name="Harrison R.J."/>
        </authorList>
    </citation>
    <scope>NUCLEOTIDE SEQUENCE [LARGE SCALE GENOMIC DNA]</scope>
    <source>
        <strain evidence="3 4">SCRP249</strain>
    </source>
</reference>
<dbReference type="Proteomes" id="UP000429607">
    <property type="component" value="Unassembled WGS sequence"/>
</dbReference>
<evidence type="ECO:0000256" key="1">
    <source>
        <dbReference type="SAM" id="MobiDB-lite"/>
    </source>
</evidence>
<feature type="chain" id="PRO_5025533944" evidence="2">
    <location>
        <begin position="19"/>
        <end position="130"/>
    </location>
</feature>
<proteinExistence type="predicted"/>
<dbReference type="EMBL" id="QXFV01000626">
    <property type="protein sequence ID" value="KAE9032486.1"/>
    <property type="molecule type" value="Genomic_DNA"/>
</dbReference>
<name>A0A6A3MSV8_9STRA</name>
<sequence length="130" mass="13876">MPGFWGPVRSWFLRRCLGLGINALGNSQRRPSTSGVSGFTSKFTYARKIASSCYANQSSAPRAPTTQHSSANQALAPLGANTRSSSWRSSLMLRGTRAGHPPWESSFHWCSPLLKCPHGAAAAGTTEVAP</sequence>
<evidence type="ECO:0000256" key="2">
    <source>
        <dbReference type="SAM" id="SignalP"/>
    </source>
</evidence>